<evidence type="ECO:0000313" key="3">
    <source>
        <dbReference type="EMBL" id="CAE7213176.1"/>
    </source>
</evidence>
<keyword evidence="1" id="KW-0479">Metal-binding</keyword>
<dbReference type="PROSITE" id="PS51471">
    <property type="entry name" value="FE2OG_OXY"/>
    <property type="match status" value="1"/>
</dbReference>
<gene>
    <name evidence="3" type="primary">Uso1</name>
    <name evidence="3" type="ORF">SPIL2461_LOCUS2428</name>
</gene>
<comment type="similarity">
    <text evidence="1">Belongs to the iron/ascorbate-dependent oxidoreductase family.</text>
</comment>
<evidence type="ECO:0000256" key="1">
    <source>
        <dbReference type="RuleBase" id="RU003682"/>
    </source>
</evidence>
<dbReference type="EMBL" id="CAJNIZ010002658">
    <property type="protein sequence ID" value="CAE7213176.1"/>
    <property type="molecule type" value="Genomic_DNA"/>
</dbReference>
<name>A0A812JPU6_SYMPI</name>
<dbReference type="AlphaFoldDB" id="A0A812JPU6"/>
<protein>
    <submittedName>
        <fullName evidence="3">Uso1 protein</fullName>
    </submittedName>
</protein>
<dbReference type="Proteomes" id="UP000649617">
    <property type="component" value="Unassembled WGS sequence"/>
</dbReference>
<dbReference type="InterPro" id="IPR005123">
    <property type="entry name" value="Oxoglu/Fe-dep_dioxygenase_dom"/>
</dbReference>
<keyword evidence="4" id="KW-1185">Reference proteome</keyword>
<accession>A0A812JPU6</accession>
<dbReference type="OrthoDB" id="410399at2759"/>
<dbReference type="GO" id="GO:0046872">
    <property type="term" value="F:metal ion binding"/>
    <property type="evidence" value="ECO:0007669"/>
    <property type="project" value="UniProtKB-KW"/>
</dbReference>
<keyword evidence="1" id="KW-0560">Oxidoreductase</keyword>
<evidence type="ECO:0000259" key="2">
    <source>
        <dbReference type="PROSITE" id="PS51471"/>
    </source>
</evidence>
<dbReference type="Gene3D" id="2.60.120.620">
    <property type="entry name" value="q2cbj1_9rhob like domain"/>
    <property type="match status" value="1"/>
</dbReference>
<reference evidence="3" key="1">
    <citation type="submission" date="2021-02" db="EMBL/GenBank/DDBJ databases">
        <authorList>
            <person name="Dougan E. K."/>
            <person name="Rhodes N."/>
            <person name="Thang M."/>
            <person name="Chan C."/>
        </authorList>
    </citation>
    <scope>NUCLEOTIDE SEQUENCE</scope>
</reference>
<keyword evidence="1" id="KW-0408">Iron</keyword>
<comment type="caution">
    <text evidence="3">The sequence shown here is derived from an EMBL/GenBank/DDBJ whole genome shotgun (WGS) entry which is preliminary data.</text>
</comment>
<proteinExistence type="inferred from homology"/>
<sequence length="240" mass="27489">MVHSLPWWCSACPKYGDADDCDVVEFTGDPPPSPEFELLDAEKEELQVAVVRGFLSPKEVLQVTGMRQAFALKEIDDRDDDLIYRHEVWRMEHELKEALPKVYTRLMDHCRALDNELWCEIEADDRFYPEIEYIQYDVGKLGEPGTIEPHTDNESQVTVIVLLSQPTEFAGGVNHFEPGWKGGDSRRVKLAAGDAAFFYGDRCEHWITPVTSGRRTILQMELSRGWRHCCFGLCSLCWGC</sequence>
<evidence type="ECO:0000313" key="4">
    <source>
        <dbReference type="Proteomes" id="UP000649617"/>
    </source>
</evidence>
<organism evidence="3 4">
    <name type="scientific">Symbiodinium pilosum</name>
    <name type="common">Dinoflagellate</name>
    <dbReference type="NCBI Taxonomy" id="2952"/>
    <lineage>
        <taxon>Eukaryota</taxon>
        <taxon>Sar</taxon>
        <taxon>Alveolata</taxon>
        <taxon>Dinophyceae</taxon>
        <taxon>Suessiales</taxon>
        <taxon>Symbiodiniaceae</taxon>
        <taxon>Symbiodinium</taxon>
    </lineage>
</organism>
<dbReference type="GO" id="GO:0016491">
    <property type="term" value="F:oxidoreductase activity"/>
    <property type="evidence" value="ECO:0007669"/>
    <property type="project" value="UniProtKB-KW"/>
</dbReference>
<feature type="domain" description="Fe2OG dioxygenase" evidence="2">
    <location>
        <begin position="130"/>
        <end position="229"/>
    </location>
</feature>